<comment type="caution">
    <text evidence="7">The sequence shown here is derived from an EMBL/GenBank/DDBJ whole genome shotgun (WGS) entry which is preliminary data.</text>
</comment>
<evidence type="ECO:0000313" key="8">
    <source>
        <dbReference type="Proteomes" id="UP000242188"/>
    </source>
</evidence>
<gene>
    <name evidence="7" type="ORF">KP79_PYT08081</name>
</gene>
<sequence>MVGFSLAIIILLSTKLIQATPPGNRDDLQDQEITEIKKMMVLQSELIQSQAEMLQEYGKRIASLEKENYDLVKRTEKLQTTNDVMESRLSYLEQVDLDTRPEEDVHVTTGQSTEEIEDQENGQLQSQGHQGEAVRQADGKLPRIRRVRQATGNTLTAVGFYCRLQSPHHLLLGQHQTIDFDDVVTNVENGYDSRHGHFTAPVAGLYSFTSNVLLTSHSRLMYLVIVKNGVIVGHLYSNSGYDHGSRTVVLLLAIGDMVRVRNNNNNNNNSPSIRGGGFSTFSGFLITPYS</sequence>
<comment type="subcellular location">
    <subcellularLocation>
        <location evidence="1">Secreted</location>
    </subcellularLocation>
</comment>
<dbReference type="AlphaFoldDB" id="A0A210Q8I7"/>
<dbReference type="Gene3D" id="1.20.5.170">
    <property type="match status" value="1"/>
</dbReference>
<dbReference type="Pfam" id="PF00386">
    <property type="entry name" value="C1q"/>
    <property type="match status" value="1"/>
</dbReference>
<feature type="region of interest" description="Disordered" evidence="4">
    <location>
        <begin position="100"/>
        <end position="141"/>
    </location>
</feature>
<dbReference type="Gene3D" id="2.60.120.40">
    <property type="match status" value="1"/>
</dbReference>
<evidence type="ECO:0000256" key="4">
    <source>
        <dbReference type="SAM" id="MobiDB-lite"/>
    </source>
</evidence>
<reference evidence="7 8" key="1">
    <citation type="journal article" date="2017" name="Nat. Ecol. Evol.">
        <title>Scallop genome provides insights into evolution of bilaterian karyotype and development.</title>
        <authorList>
            <person name="Wang S."/>
            <person name="Zhang J."/>
            <person name="Jiao W."/>
            <person name="Li J."/>
            <person name="Xun X."/>
            <person name="Sun Y."/>
            <person name="Guo X."/>
            <person name="Huan P."/>
            <person name="Dong B."/>
            <person name="Zhang L."/>
            <person name="Hu X."/>
            <person name="Sun X."/>
            <person name="Wang J."/>
            <person name="Zhao C."/>
            <person name="Wang Y."/>
            <person name="Wang D."/>
            <person name="Huang X."/>
            <person name="Wang R."/>
            <person name="Lv J."/>
            <person name="Li Y."/>
            <person name="Zhang Z."/>
            <person name="Liu B."/>
            <person name="Lu W."/>
            <person name="Hui Y."/>
            <person name="Liang J."/>
            <person name="Zhou Z."/>
            <person name="Hou R."/>
            <person name="Li X."/>
            <person name="Liu Y."/>
            <person name="Li H."/>
            <person name="Ning X."/>
            <person name="Lin Y."/>
            <person name="Zhao L."/>
            <person name="Xing Q."/>
            <person name="Dou J."/>
            <person name="Li Y."/>
            <person name="Mao J."/>
            <person name="Guo H."/>
            <person name="Dou H."/>
            <person name="Li T."/>
            <person name="Mu C."/>
            <person name="Jiang W."/>
            <person name="Fu Q."/>
            <person name="Fu X."/>
            <person name="Miao Y."/>
            <person name="Liu J."/>
            <person name="Yu Q."/>
            <person name="Li R."/>
            <person name="Liao H."/>
            <person name="Li X."/>
            <person name="Kong Y."/>
            <person name="Jiang Z."/>
            <person name="Chourrout D."/>
            <person name="Li R."/>
            <person name="Bao Z."/>
        </authorList>
    </citation>
    <scope>NUCLEOTIDE SEQUENCE [LARGE SCALE GENOMIC DNA]</scope>
    <source>
        <strain evidence="7 8">PY_sf001</strain>
    </source>
</reference>
<keyword evidence="3 5" id="KW-0732">Signal</keyword>
<name>A0A210Q8I7_MIZYE</name>
<proteinExistence type="predicted"/>
<evidence type="ECO:0000313" key="7">
    <source>
        <dbReference type="EMBL" id="OWF45048.1"/>
    </source>
</evidence>
<dbReference type="Proteomes" id="UP000242188">
    <property type="component" value="Unassembled WGS sequence"/>
</dbReference>
<dbReference type="OrthoDB" id="6158542at2759"/>
<evidence type="ECO:0000256" key="1">
    <source>
        <dbReference type="ARBA" id="ARBA00004613"/>
    </source>
</evidence>
<protein>
    <submittedName>
        <fullName evidence="7">C1q-related factor</fullName>
    </submittedName>
</protein>
<dbReference type="InterPro" id="IPR050822">
    <property type="entry name" value="Cerebellin_Synaptic_Org"/>
</dbReference>
<feature type="domain" description="C1q" evidence="6">
    <location>
        <begin position="153"/>
        <end position="290"/>
    </location>
</feature>
<feature type="signal peptide" evidence="5">
    <location>
        <begin position="1"/>
        <end position="19"/>
    </location>
</feature>
<dbReference type="SMART" id="SM00110">
    <property type="entry name" value="C1Q"/>
    <property type="match status" value="1"/>
</dbReference>
<organism evidence="7 8">
    <name type="scientific">Mizuhopecten yessoensis</name>
    <name type="common">Japanese scallop</name>
    <name type="synonym">Patinopecten yessoensis</name>
    <dbReference type="NCBI Taxonomy" id="6573"/>
    <lineage>
        <taxon>Eukaryota</taxon>
        <taxon>Metazoa</taxon>
        <taxon>Spiralia</taxon>
        <taxon>Lophotrochozoa</taxon>
        <taxon>Mollusca</taxon>
        <taxon>Bivalvia</taxon>
        <taxon>Autobranchia</taxon>
        <taxon>Pteriomorphia</taxon>
        <taxon>Pectinida</taxon>
        <taxon>Pectinoidea</taxon>
        <taxon>Pectinidae</taxon>
        <taxon>Mizuhopecten</taxon>
    </lineage>
</organism>
<keyword evidence="2" id="KW-0964">Secreted</keyword>
<dbReference type="InterPro" id="IPR008983">
    <property type="entry name" value="Tumour_necrosis_fac-like_dom"/>
</dbReference>
<evidence type="ECO:0000256" key="5">
    <source>
        <dbReference type="SAM" id="SignalP"/>
    </source>
</evidence>
<dbReference type="STRING" id="6573.A0A210Q8I7"/>
<dbReference type="EMBL" id="NEDP02004605">
    <property type="protein sequence ID" value="OWF45048.1"/>
    <property type="molecule type" value="Genomic_DNA"/>
</dbReference>
<accession>A0A210Q8I7</accession>
<keyword evidence="8" id="KW-1185">Reference proteome</keyword>
<feature type="chain" id="PRO_5012058118" evidence="5">
    <location>
        <begin position="20"/>
        <end position="290"/>
    </location>
</feature>
<dbReference type="PRINTS" id="PR00007">
    <property type="entry name" value="COMPLEMNTC1Q"/>
</dbReference>
<dbReference type="InterPro" id="IPR001073">
    <property type="entry name" value="C1q_dom"/>
</dbReference>
<evidence type="ECO:0000259" key="6">
    <source>
        <dbReference type="PROSITE" id="PS50871"/>
    </source>
</evidence>
<dbReference type="PANTHER" id="PTHR22923">
    <property type="entry name" value="CEREBELLIN-RELATED"/>
    <property type="match status" value="1"/>
</dbReference>
<evidence type="ECO:0000256" key="2">
    <source>
        <dbReference type="ARBA" id="ARBA00022525"/>
    </source>
</evidence>
<dbReference type="SUPFAM" id="SSF49842">
    <property type="entry name" value="TNF-like"/>
    <property type="match status" value="1"/>
</dbReference>
<evidence type="ECO:0000256" key="3">
    <source>
        <dbReference type="ARBA" id="ARBA00022729"/>
    </source>
</evidence>
<dbReference type="GO" id="GO:0005576">
    <property type="term" value="C:extracellular region"/>
    <property type="evidence" value="ECO:0007669"/>
    <property type="project" value="UniProtKB-SubCell"/>
</dbReference>
<dbReference type="PANTHER" id="PTHR22923:SF116">
    <property type="entry name" value="C1Q DOMAIN-CONTAINING PROTEIN"/>
    <property type="match status" value="1"/>
</dbReference>
<dbReference type="PROSITE" id="PS50871">
    <property type="entry name" value="C1Q"/>
    <property type="match status" value="1"/>
</dbReference>